<sequence length="73" mass="7460">MMKETTNGRHENMIPASAVYVPQPGGAAKPLDTVLSGMPAKQAAAVSDATTGHEMATINALLASLRNAGIIAK</sequence>
<dbReference type="EMBL" id="QSWD01000005">
    <property type="protein sequence ID" value="RGP01987.1"/>
    <property type="molecule type" value="Genomic_DNA"/>
</dbReference>
<dbReference type="Proteomes" id="UP000261031">
    <property type="component" value="Unassembled WGS sequence"/>
</dbReference>
<dbReference type="RefSeq" id="WP_117612275.1">
    <property type="nucleotide sequence ID" value="NZ_JAQEVG010000006.1"/>
</dbReference>
<accession>A0A3E5HJJ9</accession>
<protein>
    <submittedName>
        <fullName evidence="1">Head protein</fullName>
    </submittedName>
</protein>
<name>A0A3E5HJJ9_BIFPS</name>
<reference evidence="1 2" key="1">
    <citation type="submission" date="2018-08" db="EMBL/GenBank/DDBJ databases">
        <title>A genome reference for cultivated species of the human gut microbiota.</title>
        <authorList>
            <person name="Zou Y."/>
            <person name="Xue W."/>
            <person name="Luo G."/>
        </authorList>
    </citation>
    <scope>NUCLEOTIDE SEQUENCE [LARGE SCALE GENOMIC DNA]</scope>
    <source>
        <strain evidence="1 2">OF05-12</strain>
    </source>
</reference>
<gene>
    <name evidence="1" type="ORF">DXA79_08145</name>
</gene>
<organism evidence="1 2">
    <name type="scientific">Bifidobacterium pseudocatenulatum</name>
    <dbReference type="NCBI Taxonomy" id="28026"/>
    <lineage>
        <taxon>Bacteria</taxon>
        <taxon>Bacillati</taxon>
        <taxon>Actinomycetota</taxon>
        <taxon>Actinomycetes</taxon>
        <taxon>Bifidobacteriales</taxon>
        <taxon>Bifidobacteriaceae</taxon>
        <taxon>Bifidobacterium</taxon>
    </lineage>
</organism>
<dbReference type="AlphaFoldDB" id="A0A3E5HJJ9"/>
<dbReference type="Gene3D" id="6.10.140.1630">
    <property type="match status" value="1"/>
</dbReference>
<evidence type="ECO:0000313" key="1">
    <source>
        <dbReference type="EMBL" id="RGP01987.1"/>
    </source>
</evidence>
<comment type="caution">
    <text evidence="1">The sequence shown here is derived from an EMBL/GenBank/DDBJ whole genome shotgun (WGS) entry which is preliminary data.</text>
</comment>
<evidence type="ECO:0000313" key="2">
    <source>
        <dbReference type="Proteomes" id="UP000261031"/>
    </source>
</evidence>
<proteinExistence type="predicted"/>